<dbReference type="Proteomes" id="UP001595867">
    <property type="component" value="Unassembled WGS sequence"/>
</dbReference>
<protein>
    <submittedName>
        <fullName evidence="1">Uncharacterized protein</fullName>
    </submittedName>
</protein>
<evidence type="ECO:0000313" key="2">
    <source>
        <dbReference type="Proteomes" id="UP001595867"/>
    </source>
</evidence>
<gene>
    <name evidence="1" type="ORF">ACFO0C_16145</name>
</gene>
<sequence length="158" mass="16835">MSHATFGKQATYVSTETCELAVSDDRRAFTLTFADLVAEAGTDTSAHSFGMHTFSMVLPLDSAPDTVQIRFSILETVIVSEAGAGATVVFSVNGQTDVMHFPPGSDDLFTQVFDFESEPTAELRISFFLLADRESGNPSAFASITTGSLDASILPLPV</sequence>
<proteinExistence type="predicted"/>
<comment type="caution">
    <text evidence="1">The sequence shown here is derived from an EMBL/GenBank/DDBJ whole genome shotgun (WGS) entry which is preliminary data.</text>
</comment>
<name>A0ABV8IS51_9ACTN</name>
<keyword evidence="2" id="KW-1185">Reference proteome</keyword>
<organism evidence="1 2">
    <name type="scientific">Actinoplanes subglobosus</name>
    <dbReference type="NCBI Taxonomy" id="1547892"/>
    <lineage>
        <taxon>Bacteria</taxon>
        <taxon>Bacillati</taxon>
        <taxon>Actinomycetota</taxon>
        <taxon>Actinomycetes</taxon>
        <taxon>Micromonosporales</taxon>
        <taxon>Micromonosporaceae</taxon>
        <taxon>Actinoplanes</taxon>
    </lineage>
</organism>
<dbReference type="RefSeq" id="WP_378067434.1">
    <property type="nucleotide sequence ID" value="NZ_JBHSBL010000015.1"/>
</dbReference>
<evidence type="ECO:0000313" key="1">
    <source>
        <dbReference type="EMBL" id="MFC4066466.1"/>
    </source>
</evidence>
<accession>A0ABV8IS51</accession>
<reference evidence="2" key="1">
    <citation type="journal article" date="2019" name="Int. J. Syst. Evol. Microbiol.">
        <title>The Global Catalogue of Microorganisms (GCM) 10K type strain sequencing project: providing services to taxonomists for standard genome sequencing and annotation.</title>
        <authorList>
            <consortium name="The Broad Institute Genomics Platform"/>
            <consortium name="The Broad Institute Genome Sequencing Center for Infectious Disease"/>
            <person name="Wu L."/>
            <person name="Ma J."/>
        </authorList>
    </citation>
    <scope>NUCLEOTIDE SEQUENCE [LARGE SCALE GENOMIC DNA]</scope>
    <source>
        <strain evidence="2">TBRC 5832</strain>
    </source>
</reference>
<dbReference type="EMBL" id="JBHSBL010000015">
    <property type="protein sequence ID" value="MFC4066466.1"/>
    <property type="molecule type" value="Genomic_DNA"/>
</dbReference>